<evidence type="ECO:0000256" key="1">
    <source>
        <dbReference type="ARBA" id="ARBA00022723"/>
    </source>
</evidence>
<dbReference type="Pfam" id="PF13639">
    <property type="entry name" value="zf-RING_2"/>
    <property type="match status" value="1"/>
</dbReference>
<keyword evidence="9" id="KW-1185">Reference proteome</keyword>
<feature type="region of interest" description="Disordered" evidence="5">
    <location>
        <begin position="200"/>
        <end position="234"/>
    </location>
</feature>
<reference evidence="8" key="1">
    <citation type="submission" date="2023-08" db="EMBL/GenBank/DDBJ databases">
        <authorList>
            <person name="Audoor S."/>
            <person name="Bilcke G."/>
        </authorList>
    </citation>
    <scope>NUCLEOTIDE SEQUENCE</scope>
</reference>
<protein>
    <recommendedName>
        <fullName evidence="7">RING-type domain-containing protein</fullName>
    </recommendedName>
</protein>
<dbReference type="Gene3D" id="3.30.40.10">
    <property type="entry name" value="Zinc/RING finger domain, C3HC4 (zinc finger)"/>
    <property type="match status" value="1"/>
</dbReference>
<dbReference type="Proteomes" id="UP001295423">
    <property type="component" value="Unassembled WGS sequence"/>
</dbReference>
<comment type="caution">
    <text evidence="8">The sequence shown here is derived from an EMBL/GenBank/DDBJ whole genome shotgun (WGS) entry which is preliminary data.</text>
</comment>
<keyword evidence="3" id="KW-0862">Zinc</keyword>
<feature type="compositionally biased region" description="Basic and acidic residues" evidence="5">
    <location>
        <begin position="277"/>
        <end position="287"/>
    </location>
</feature>
<keyword evidence="6" id="KW-0732">Signal</keyword>
<keyword evidence="1" id="KW-0479">Metal-binding</keyword>
<dbReference type="PROSITE" id="PS50089">
    <property type="entry name" value="ZF_RING_2"/>
    <property type="match status" value="1"/>
</dbReference>
<dbReference type="PANTHER" id="PTHR14155:SF627">
    <property type="entry name" value="OS06G0192800 PROTEIN"/>
    <property type="match status" value="1"/>
</dbReference>
<evidence type="ECO:0000256" key="2">
    <source>
        <dbReference type="ARBA" id="ARBA00022771"/>
    </source>
</evidence>
<evidence type="ECO:0000256" key="5">
    <source>
        <dbReference type="SAM" id="MobiDB-lite"/>
    </source>
</evidence>
<feature type="chain" id="PRO_5042271933" description="RING-type domain-containing protein" evidence="6">
    <location>
        <begin position="25"/>
        <end position="372"/>
    </location>
</feature>
<organism evidence="8 9">
    <name type="scientific">Cylindrotheca closterium</name>
    <dbReference type="NCBI Taxonomy" id="2856"/>
    <lineage>
        <taxon>Eukaryota</taxon>
        <taxon>Sar</taxon>
        <taxon>Stramenopiles</taxon>
        <taxon>Ochrophyta</taxon>
        <taxon>Bacillariophyta</taxon>
        <taxon>Bacillariophyceae</taxon>
        <taxon>Bacillariophycidae</taxon>
        <taxon>Bacillariales</taxon>
        <taxon>Bacillariaceae</taxon>
        <taxon>Cylindrotheca</taxon>
    </lineage>
</organism>
<proteinExistence type="predicted"/>
<evidence type="ECO:0000313" key="9">
    <source>
        <dbReference type="Proteomes" id="UP001295423"/>
    </source>
</evidence>
<dbReference type="PROSITE" id="PS51257">
    <property type="entry name" value="PROKAR_LIPOPROTEIN"/>
    <property type="match status" value="1"/>
</dbReference>
<dbReference type="SUPFAM" id="SSF57850">
    <property type="entry name" value="RING/U-box"/>
    <property type="match status" value="1"/>
</dbReference>
<dbReference type="InterPro" id="IPR013083">
    <property type="entry name" value="Znf_RING/FYVE/PHD"/>
</dbReference>
<feature type="domain" description="RING-type" evidence="7">
    <location>
        <begin position="322"/>
        <end position="366"/>
    </location>
</feature>
<evidence type="ECO:0000256" key="6">
    <source>
        <dbReference type="SAM" id="SignalP"/>
    </source>
</evidence>
<keyword evidence="2 4" id="KW-0863">Zinc-finger</keyword>
<evidence type="ECO:0000256" key="4">
    <source>
        <dbReference type="PROSITE-ProRule" id="PRU00175"/>
    </source>
</evidence>
<dbReference type="InterPro" id="IPR053238">
    <property type="entry name" value="RING-H2_zinc_finger"/>
</dbReference>
<dbReference type="GO" id="GO:0008270">
    <property type="term" value="F:zinc ion binding"/>
    <property type="evidence" value="ECO:0007669"/>
    <property type="project" value="UniProtKB-KW"/>
</dbReference>
<evidence type="ECO:0000313" key="8">
    <source>
        <dbReference type="EMBL" id="CAJ1956861.1"/>
    </source>
</evidence>
<feature type="signal peptide" evidence="6">
    <location>
        <begin position="1"/>
        <end position="24"/>
    </location>
</feature>
<dbReference type="InterPro" id="IPR001841">
    <property type="entry name" value="Znf_RING"/>
</dbReference>
<sequence>MSMMMNKPMVIVLLLILTLSACKAQSTAPSSVPTSVTTRSSSPSLLAGLTRNPATAAPAIPSPTASSPPPYSAPIFGLPTTDTCANNPEWRYEYWDYFGCTPVLRNLTCDHSIVDCLDYGNLGAANDHCCKCNPLCFFQCNDSISIPPSFDNDCYTTGGYTYSDDFYGDDDDGPDTIVLVVAAFIFVCCGLALCQKNNRNQQNSRRDATQQTMAARRRQQRANNTSSQGLTEEERNHSRYEVFLTKFYFQTVLPDKSNITANSLRSSASKPIIDEEHPSEAHHHNKDDDDASAVFNSSRPTSHSSLSQRLSSWRRPSSKDECCICLECYVVGETICASKTNECNHVFHEACINQWLKNNDKCPLCRVELLND</sequence>
<dbReference type="SMART" id="SM00184">
    <property type="entry name" value="RING"/>
    <property type="match status" value="1"/>
</dbReference>
<dbReference type="AlphaFoldDB" id="A0AAD2PVR0"/>
<feature type="region of interest" description="Disordered" evidence="5">
    <location>
        <begin position="277"/>
        <end position="310"/>
    </location>
</feature>
<dbReference type="EMBL" id="CAKOGP040001925">
    <property type="protein sequence ID" value="CAJ1956861.1"/>
    <property type="molecule type" value="Genomic_DNA"/>
</dbReference>
<evidence type="ECO:0000256" key="3">
    <source>
        <dbReference type="ARBA" id="ARBA00022833"/>
    </source>
</evidence>
<name>A0AAD2PVR0_9STRA</name>
<dbReference type="PANTHER" id="PTHR14155">
    <property type="entry name" value="RING FINGER DOMAIN-CONTAINING"/>
    <property type="match status" value="1"/>
</dbReference>
<feature type="compositionally biased region" description="Low complexity" evidence="5">
    <location>
        <begin position="200"/>
        <end position="214"/>
    </location>
</feature>
<accession>A0AAD2PVR0</accession>
<evidence type="ECO:0000259" key="7">
    <source>
        <dbReference type="PROSITE" id="PS50089"/>
    </source>
</evidence>
<gene>
    <name evidence="8" type="ORF">CYCCA115_LOCUS16432</name>
</gene>